<dbReference type="NCBIfam" id="NF035939">
    <property type="entry name" value="TIM_EboE"/>
    <property type="match status" value="1"/>
</dbReference>
<name>A0A975IZG2_9BACT</name>
<dbReference type="InterPro" id="IPR036237">
    <property type="entry name" value="Xyl_isomerase-like_sf"/>
</dbReference>
<dbReference type="Gene3D" id="3.20.20.150">
    <property type="entry name" value="Divalent-metal-dependent TIM barrel enzymes"/>
    <property type="match status" value="1"/>
</dbReference>
<dbReference type="EMBL" id="CP073100">
    <property type="protein sequence ID" value="QUE51436.1"/>
    <property type="molecule type" value="Genomic_DNA"/>
</dbReference>
<protein>
    <submittedName>
        <fullName evidence="1">Metabolite traffic protein EboE</fullName>
    </submittedName>
</protein>
<accession>A0A975IZG2</accession>
<dbReference type="SUPFAM" id="SSF51658">
    <property type="entry name" value="Xylose isomerase-like"/>
    <property type="match status" value="1"/>
</dbReference>
<dbReference type="Proteomes" id="UP000676169">
    <property type="component" value="Chromosome"/>
</dbReference>
<organism evidence="1 2">
    <name type="scientific">Luteolibacter ambystomatis</name>
    <dbReference type="NCBI Taxonomy" id="2824561"/>
    <lineage>
        <taxon>Bacteria</taxon>
        <taxon>Pseudomonadati</taxon>
        <taxon>Verrucomicrobiota</taxon>
        <taxon>Verrucomicrobiia</taxon>
        <taxon>Verrucomicrobiales</taxon>
        <taxon>Verrucomicrobiaceae</taxon>
        <taxon>Luteolibacter</taxon>
    </lineage>
</organism>
<dbReference type="KEGG" id="lamb:KBB96_00725"/>
<reference evidence="1" key="1">
    <citation type="submission" date="2021-04" db="EMBL/GenBank/DDBJ databases">
        <title>Luteolibacter sp. 32A isolated from the skin of an Anderson's salamander (Ambystoma andersonii).</title>
        <authorList>
            <person name="Spergser J."/>
            <person name="Busse H.-J."/>
        </authorList>
    </citation>
    <scope>NUCLEOTIDE SEQUENCE</scope>
    <source>
        <strain evidence="1">32A</strain>
    </source>
</reference>
<sequence length="379" mass="42898">MRFGSGHLAYCTNIHPAESWADTFTAISTHTMAVRDSVGSRSEPYAIGLRLAARAAKELLEGTTLEEFKRWLESENAYVFTINGFPYGDFHTTRVKEKVFQPDWATRERLDYTKDLFTILAAILPEGVDGSVSTLPGSHKTFHAEEIPIFAHLEELALFLDELSEKTGRDFHLGLEPEPLGHFENTAETLRFFERMKAVSPDPTRLLRRLGINYDACHFALQYEDARTSLDALIAAGLRISKIHLSSAIALDPRDPEAVRALAAFDEPIYFHQVLARQPDGGIRRFVDLPDGLAALQTEGATAEEWRVHFHIPLDAEPAPPLRSTRQQVRDVLAWRRDHPDACTHYEIETYTWGVLPQNLHRPVVEQIAAEYRWVLGEC</sequence>
<keyword evidence="2" id="KW-1185">Reference proteome</keyword>
<dbReference type="RefSeq" id="WP_211631575.1">
    <property type="nucleotide sequence ID" value="NZ_CP073100.1"/>
</dbReference>
<dbReference type="AlphaFoldDB" id="A0A975IZG2"/>
<gene>
    <name evidence="1" type="primary">eboE</name>
    <name evidence="1" type="ORF">KBB96_00725</name>
</gene>
<proteinExistence type="predicted"/>
<evidence type="ECO:0000313" key="1">
    <source>
        <dbReference type="EMBL" id="QUE51436.1"/>
    </source>
</evidence>
<evidence type="ECO:0000313" key="2">
    <source>
        <dbReference type="Proteomes" id="UP000676169"/>
    </source>
</evidence>